<dbReference type="InterPro" id="IPR040026">
    <property type="entry name" value="FliD"/>
</dbReference>
<organism evidence="9 10">
    <name type="scientific">Alicyclobacillus cycloheptanicus</name>
    <dbReference type="NCBI Taxonomy" id="1457"/>
    <lineage>
        <taxon>Bacteria</taxon>
        <taxon>Bacillati</taxon>
        <taxon>Bacillota</taxon>
        <taxon>Bacilli</taxon>
        <taxon>Bacillales</taxon>
        <taxon>Alicyclobacillaceae</taxon>
        <taxon>Alicyclobacillus</taxon>
    </lineage>
</organism>
<dbReference type="RefSeq" id="WP_274454980.1">
    <property type="nucleotide sequence ID" value="NZ_CP067097.1"/>
</dbReference>
<keyword evidence="3 5" id="KW-0175">Coiled coil</keyword>
<comment type="similarity">
    <text evidence="1 5">Belongs to the FliD family.</text>
</comment>
<comment type="subcellular location">
    <subcellularLocation>
        <location evidence="5">Secreted</location>
    </subcellularLocation>
    <subcellularLocation>
        <location evidence="5">Bacterial flagellum</location>
    </subcellularLocation>
</comment>
<feature type="domain" description="Flagellar hook-associated protein 2 N-terminal" evidence="7">
    <location>
        <begin position="38"/>
        <end position="118"/>
    </location>
</feature>
<dbReference type="InterPro" id="IPR010809">
    <property type="entry name" value="FliD_C"/>
</dbReference>
<gene>
    <name evidence="9" type="ORF">J2S03_002534</name>
</gene>
<dbReference type="PANTHER" id="PTHR30288:SF0">
    <property type="entry name" value="FLAGELLAR HOOK-ASSOCIATED PROTEIN 2"/>
    <property type="match status" value="1"/>
</dbReference>
<evidence type="ECO:0000256" key="3">
    <source>
        <dbReference type="ARBA" id="ARBA00023054"/>
    </source>
</evidence>
<evidence type="ECO:0000259" key="8">
    <source>
        <dbReference type="Pfam" id="PF07195"/>
    </source>
</evidence>
<dbReference type="PANTHER" id="PTHR30288">
    <property type="entry name" value="FLAGELLAR CAP/ASSEMBLY PROTEIN FLID"/>
    <property type="match status" value="1"/>
</dbReference>
<evidence type="ECO:0000256" key="5">
    <source>
        <dbReference type="RuleBase" id="RU362066"/>
    </source>
</evidence>
<comment type="function">
    <text evidence="5">Required for morphogenesis and for the elongation of the flagellar filament by facilitating polymerization of the flagellin monomers at the tip of growing filament. Forms a capping structure, which prevents flagellin subunits (transported through the central channel of the flagellum) from leaking out without polymerization at the distal end.</text>
</comment>
<dbReference type="Pfam" id="PF07196">
    <property type="entry name" value="Flagellin_IN"/>
    <property type="match status" value="1"/>
</dbReference>
<dbReference type="InterPro" id="IPR003481">
    <property type="entry name" value="FliD_N"/>
</dbReference>
<dbReference type="Pfam" id="PF02465">
    <property type="entry name" value="FliD_N"/>
    <property type="match status" value="1"/>
</dbReference>
<accession>A0ABT9XKB6</accession>
<sequence length="510" mass="52083">MSVSLQQLQQQLNSIPNVTGNGVPVQTYASEEQQILTQELTSEPDAELTTISNQTSALNSLQTALQQLQTATQSLASAQTWTPVNAVSSNTSAFTVSAGAGALVSSFGVTITNLAQNQVTVAAASVTTASASGTFSINYNAGTSGTASVTIDVTEGERLSDIIAAINEQTPTTGVEAFVMGNNQLAFASKSTGADAAFTVSDVTGDFISSLNLQTTESAQDATIVVGGTTITSSTNTFSNVIPGVTLTALSSGTGTLSVTQNTSDVVSSVQNWMTAYNNVIDLLNKDTAYTPATASSAASSGPLSGDATATGLLAQLPNALNSLVSSSKLQSLSAIGIVVDPNTGHLEFQSSSGFTINGKTFGGSLQDGQTMFQNALEQNPSDVEALFGVVPNTTLATVIPQSGVLGNLNNTLDQYLGFGSIQGMIPNELTSLQTQTNNINQYLNQVNQEIANRIANFTAQLNALNASLQHAQAQMSLLSSLFSGVTGSSTSSSSSSSSGSSSSSSSSNS</sequence>
<feature type="region of interest" description="Disordered" evidence="6">
    <location>
        <begin position="486"/>
        <end position="510"/>
    </location>
</feature>
<feature type="coiled-coil region" evidence="5">
    <location>
        <begin position="433"/>
        <end position="475"/>
    </location>
</feature>
<keyword evidence="9" id="KW-0969">Cilium</keyword>
<keyword evidence="9" id="KW-0282">Flagellum</keyword>
<dbReference type="Gene3D" id="3.30.70.2120">
    <property type="match status" value="1"/>
</dbReference>
<evidence type="ECO:0000256" key="6">
    <source>
        <dbReference type="SAM" id="MobiDB-lite"/>
    </source>
</evidence>
<name>A0ABT9XKB6_9BACL</name>
<feature type="domain" description="Flagellar hook-associated protein 2 C-terminal" evidence="8">
    <location>
        <begin position="219"/>
        <end position="473"/>
    </location>
</feature>
<evidence type="ECO:0000313" key="10">
    <source>
        <dbReference type="Proteomes" id="UP001232973"/>
    </source>
</evidence>
<evidence type="ECO:0000313" key="9">
    <source>
        <dbReference type="EMBL" id="MDQ0190667.1"/>
    </source>
</evidence>
<reference evidence="9 10" key="1">
    <citation type="submission" date="2023-07" db="EMBL/GenBank/DDBJ databases">
        <title>Genomic Encyclopedia of Type Strains, Phase IV (KMG-IV): sequencing the most valuable type-strain genomes for metagenomic binning, comparative biology and taxonomic classification.</title>
        <authorList>
            <person name="Goeker M."/>
        </authorList>
    </citation>
    <scope>NUCLEOTIDE SEQUENCE [LARGE SCALE GENOMIC DNA]</scope>
    <source>
        <strain evidence="9 10">DSM 4006</strain>
    </source>
</reference>
<protein>
    <recommendedName>
        <fullName evidence="5">Flagellar hook-associated protein 2</fullName>
        <shortName evidence="5">HAP2</shortName>
    </recommendedName>
    <alternativeName>
        <fullName evidence="5">Flagellar cap protein</fullName>
    </alternativeName>
</protein>
<keyword evidence="9" id="KW-0966">Cell projection</keyword>
<keyword evidence="5" id="KW-0964">Secreted</keyword>
<evidence type="ECO:0000256" key="2">
    <source>
        <dbReference type="ARBA" id="ARBA00011255"/>
    </source>
</evidence>
<evidence type="ECO:0000256" key="1">
    <source>
        <dbReference type="ARBA" id="ARBA00009764"/>
    </source>
</evidence>
<dbReference type="InterPro" id="IPR010810">
    <property type="entry name" value="Flagellin_hook_IN_motif"/>
</dbReference>
<dbReference type="EMBL" id="JAUSTP010000022">
    <property type="protein sequence ID" value="MDQ0190667.1"/>
    <property type="molecule type" value="Genomic_DNA"/>
</dbReference>
<keyword evidence="10" id="KW-1185">Reference proteome</keyword>
<dbReference type="Proteomes" id="UP001232973">
    <property type="component" value="Unassembled WGS sequence"/>
</dbReference>
<keyword evidence="4 5" id="KW-0975">Bacterial flagellum</keyword>
<comment type="caution">
    <text evidence="9">The sequence shown here is derived from an EMBL/GenBank/DDBJ whole genome shotgun (WGS) entry which is preliminary data.</text>
</comment>
<proteinExistence type="inferred from homology"/>
<dbReference type="Pfam" id="PF07195">
    <property type="entry name" value="FliD_C"/>
    <property type="match status" value="1"/>
</dbReference>
<comment type="subunit">
    <text evidence="2 5">Homopentamer.</text>
</comment>
<evidence type="ECO:0000256" key="4">
    <source>
        <dbReference type="ARBA" id="ARBA00023143"/>
    </source>
</evidence>
<evidence type="ECO:0000259" key="7">
    <source>
        <dbReference type="Pfam" id="PF02465"/>
    </source>
</evidence>